<evidence type="ECO:0000313" key="3">
    <source>
        <dbReference type="Proteomes" id="UP000594015"/>
    </source>
</evidence>
<dbReference type="KEGG" id="barh:WN72_46055"/>
<protein>
    <recommendedName>
        <fullName evidence="1">YcaO domain-containing protein</fullName>
    </recommendedName>
</protein>
<dbReference type="Gene3D" id="3.30.1330.230">
    <property type="match status" value="2"/>
</dbReference>
<dbReference type="RefSeq" id="WP_092212133.1">
    <property type="nucleotide sequence ID" value="NZ_CP030050.1"/>
</dbReference>
<name>A0AAE7TM26_9BRAD</name>
<dbReference type="PROSITE" id="PS51664">
    <property type="entry name" value="YCAO"/>
    <property type="match status" value="1"/>
</dbReference>
<dbReference type="AlphaFoldDB" id="A0AAE7TM26"/>
<feature type="domain" description="YcaO" evidence="1">
    <location>
        <begin position="76"/>
        <end position="411"/>
    </location>
</feature>
<reference evidence="2 3" key="1">
    <citation type="submission" date="2018-06" db="EMBL/GenBank/DDBJ databases">
        <title>Comparative genomics of Bradyrhizobium nodulating Arachidis hypogaea.</title>
        <authorList>
            <person name="Li Y."/>
        </authorList>
    </citation>
    <scope>NUCLEOTIDE SEQUENCE [LARGE SCALE GENOMIC DNA]</scope>
    <source>
        <strain evidence="2 3">CCBAU 051107</strain>
    </source>
</reference>
<evidence type="ECO:0000313" key="2">
    <source>
        <dbReference type="EMBL" id="QOZ72821.1"/>
    </source>
</evidence>
<accession>A0AAE7TM26</accession>
<dbReference type="EMBL" id="CP030050">
    <property type="protein sequence ID" value="QOZ72821.1"/>
    <property type="molecule type" value="Genomic_DNA"/>
</dbReference>
<dbReference type="PANTHER" id="PTHR37809:SF1">
    <property type="entry name" value="RIBOSOMAL PROTEIN S12 METHYLTHIOTRANSFERASE ACCESSORY FACTOR YCAO"/>
    <property type="match status" value="1"/>
</dbReference>
<dbReference type="InterPro" id="IPR003776">
    <property type="entry name" value="YcaO-like_dom"/>
</dbReference>
<organism evidence="2 3">
    <name type="scientific">Bradyrhizobium arachidis</name>
    <dbReference type="NCBI Taxonomy" id="858423"/>
    <lineage>
        <taxon>Bacteria</taxon>
        <taxon>Pseudomonadati</taxon>
        <taxon>Pseudomonadota</taxon>
        <taxon>Alphaproteobacteria</taxon>
        <taxon>Hyphomicrobiales</taxon>
        <taxon>Nitrobacteraceae</taxon>
        <taxon>Bradyrhizobium</taxon>
    </lineage>
</organism>
<proteinExistence type="predicted"/>
<dbReference type="Pfam" id="PF02624">
    <property type="entry name" value="YcaO"/>
    <property type="match status" value="1"/>
</dbReference>
<dbReference type="PANTHER" id="PTHR37809">
    <property type="entry name" value="RIBOSOMAL PROTEIN S12 METHYLTHIOTRANSFERASE ACCESSORY FACTOR YCAO"/>
    <property type="match status" value="1"/>
</dbReference>
<sequence>MNLAALDLRSQADAKLLDSIAGLASPELVALTGRLSRAFSIASPFAPGFHCIGGEIVIVPDPSAMAGVGARLSVTGNGETQATALVSCLGEAAEYLSQFERPGDIAATVAACDRTRLVSDGWVGQAVSGANRPIDCVNAVDAATGEAGLLPADLCLRRPQERRAIDPVVALSSGAAAGPSFEAATLRAVLELCERDAAAMWWLGGHRPKGFALEHPVTKAGAELIGRLRKGESTRRTMLLDITTDIGVPVVAAVSLGRDGREMACGLSSRLAASDAARAAVLEMCQMELAAPVAAAKRAESGDAALNEADRRHLRRAAFAAENCALLQPRAMSAEAASLPTAADGLKGLVSHLRDRGIRLFLVDHTRHDLGVAVARAVSPDLQPFSAAVSTKRFSQVRGSSALARQEIPLF</sequence>
<evidence type="ECO:0000259" key="1">
    <source>
        <dbReference type="PROSITE" id="PS51664"/>
    </source>
</evidence>
<gene>
    <name evidence="2" type="ORF">WN72_46055</name>
</gene>
<dbReference type="Proteomes" id="UP000594015">
    <property type="component" value="Chromosome"/>
</dbReference>